<evidence type="ECO:0000313" key="3">
    <source>
        <dbReference type="Proteomes" id="UP001017257"/>
    </source>
</evidence>
<feature type="domain" description="Knr4/Smi1-like" evidence="1">
    <location>
        <begin position="32"/>
        <end position="155"/>
    </location>
</feature>
<gene>
    <name evidence="2" type="ORF">HPT29_004845</name>
</gene>
<dbReference type="Pfam" id="PF09346">
    <property type="entry name" value="SMI1_KNR4"/>
    <property type="match status" value="1"/>
</dbReference>
<organism evidence="2 3">
    <name type="scientific">Microvirga terrae</name>
    <dbReference type="NCBI Taxonomy" id="2740529"/>
    <lineage>
        <taxon>Bacteria</taxon>
        <taxon>Pseudomonadati</taxon>
        <taxon>Pseudomonadota</taxon>
        <taxon>Alphaproteobacteria</taxon>
        <taxon>Hyphomicrobiales</taxon>
        <taxon>Methylobacteriaceae</taxon>
        <taxon>Microvirga</taxon>
    </lineage>
</organism>
<protein>
    <submittedName>
        <fullName evidence="2">SMI1/KNR4 family protein</fullName>
    </submittedName>
</protein>
<dbReference type="SUPFAM" id="SSF160631">
    <property type="entry name" value="SMI1/KNR4-like"/>
    <property type="match status" value="1"/>
</dbReference>
<dbReference type="PANTHER" id="PTHR47432">
    <property type="entry name" value="CELL WALL ASSEMBLY REGULATOR SMI1"/>
    <property type="match status" value="1"/>
</dbReference>
<name>A0ABY5RTX6_9HYPH</name>
<dbReference type="InterPro" id="IPR051873">
    <property type="entry name" value="KNR4/SMI1_regulator"/>
</dbReference>
<dbReference type="Proteomes" id="UP001017257">
    <property type="component" value="Chromosome"/>
</dbReference>
<dbReference type="InterPro" id="IPR018958">
    <property type="entry name" value="Knr4/Smi1-like_dom"/>
</dbReference>
<evidence type="ECO:0000313" key="2">
    <source>
        <dbReference type="EMBL" id="UVF20473.1"/>
    </source>
</evidence>
<dbReference type="EMBL" id="CP102845">
    <property type="protein sequence ID" value="UVF20473.1"/>
    <property type="molecule type" value="Genomic_DNA"/>
</dbReference>
<dbReference type="RefSeq" id="WP_173947913.1">
    <property type="nucleotide sequence ID" value="NZ_CP102845.1"/>
</dbReference>
<keyword evidence="3" id="KW-1185">Reference proteome</keyword>
<sequence length="176" mass="19768">MLIDPDPVSALKRIEAWLAREYPDRLPLFRPGASAGTLQRVEAKLGATLPGDIRMLYAAHDGQPEGAPSLYLNQRWLPVDVMAVTWEDLCRRYGAAVTAEWSTGWLPLFGSVRGDHYCVDIRVRPSGRAGPIIWFLYDNPERAIIAHDITQMLERVADGVETGRWRLDDGYDGFSD</sequence>
<reference evidence="2" key="1">
    <citation type="submission" date="2022-08" db="EMBL/GenBank/DDBJ databases">
        <title>Microvirga terrae sp. nov., isolated from soil.</title>
        <authorList>
            <person name="Kim K.H."/>
            <person name="Seo Y.L."/>
            <person name="Kim J.M."/>
            <person name="Lee J.K."/>
            <person name="Han D.M."/>
            <person name="Jeon C.O."/>
        </authorList>
    </citation>
    <scope>NUCLEOTIDE SEQUENCE</scope>
    <source>
        <strain evidence="2">R24</strain>
    </source>
</reference>
<accession>A0ABY5RTX6</accession>
<dbReference type="InterPro" id="IPR037883">
    <property type="entry name" value="Knr4/Smi1-like_sf"/>
</dbReference>
<dbReference type="PANTHER" id="PTHR47432:SF1">
    <property type="entry name" value="CELL WALL ASSEMBLY REGULATOR SMI1"/>
    <property type="match status" value="1"/>
</dbReference>
<dbReference type="SMART" id="SM00860">
    <property type="entry name" value="SMI1_KNR4"/>
    <property type="match status" value="1"/>
</dbReference>
<evidence type="ECO:0000259" key="1">
    <source>
        <dbReference type="SMART" id="SM00860"/>
    </source>
</evidence>
<proteinExistence type="predicted"/>